<gene>
    <name evidence="1" type="ORF">NAEGRDRAFT_51977</name>
</gene>
<accession>D2VST2</accession>
<reference evidence="1 2" key="1">
    <citation type="journal article" date="2010" name="Cell">
        <title>The genome of Naegleria gruberi illuminates early eukaryotic versatility.</title>
        <authorList>
            <person name="Fritz-Laylin L.K."/>
            <person name="Prochnik S.E."/>
            <person name="Ginger M.L."/>
            <person name="Dacks J.B."/>
            <person name="Carpenter M.L."/>
            <person name="Field M.C."/>
            <person name="Kuo A."/>
            <person name="Paredez A."/>
            <person name="Chapman J."/>
            <person name="Pham J."/>
            <person name="Shu S."/>
            <person name="Neupane R."/>
            <person name="Cipriano M."/>
            <person name="Mancuso J."/>
            <person name="Tu H."/>
            <person name="Salamov A."/>
            <person name="Lindquist E."/>
            <person name="Shapiro H."/>
            <person name="Lucas S."/>
            <person name="Grigoriev I.V."/>
            <person name="Cande W.Z."/>
            <person name="Fulton C."/>
            <person name="Rokhsar D.S."/>
            <person name="Dawson S.C."/>
        </authorList>
    </citation>
    <scope>NUCLEOTIDE SEQUENCE [LARGE SCALE GENOMIC DNA]</scope>
    <source>
        <strain evidence="1 2">NEG-M</strain>
    </source>
</reference>
<dbReference type="VEuPathDB" id="AmoebaDB:NAEGRDRAFT_51977"/>
<dbReference type="Proteomes" id="UP000006671">
    <property type="component" value="Unassembled WGS sequence"/>
</dbReference>
<dbReference type="KEGG" id="ngr:NAEGRDRAFT_51977"/>
<dbReference type="RefSeq" id="XP_002672917.1">
    <property type="nucleotide sequence ID" value="XM_002672871.1"/>
</dbReference>
<dbReference type="GeneID" id="8854674"/>
<protein>
    <submittedName>
        <fullName evidence="1">Predicted protein</fullName>
    </submittedName>
</protein>
<proteinExistence type="predicted"/>
<evidence type="ECO:0000313" key="1">
    <source>
        <dbReference type="EMBL" id="EFC40173.1"/>
    </source>
</evidence>
<dbReference type="AlphaFoldDB" id="D2VST2"/>
<keyword evidence="2" id="KW-1185">Reference proteome</keyword>
<evidence type="ECO:0000313" key="2">
    <source>
        <dbReference type="Proteomes" id="UP000006671"/>
    </source>
</evidence>
<dbReference type="InParanoid" id="D2VST2"/>
<name>D2VST2_NAEGR</name>
<organism evidence="2">
    <name type="scientific">Naegleria gruberi</name>
    <name type="common">Amoeba</name>
    <dbReference type="NCBI Taxonomy" id="5762"/>
    <lineage>
        <taxon>Eukaryota</taxon>
        <taxon>Discoba</taxon>
        <taxon>Heterolobosea</taxon>
        <taxon>Tetramitia</taxon>
        <taxon>Eutetramitia</taxon>
        <taxon>Vahlkampfiidae</taxon>
        <taxon>Naegleria</taxon>
    </lineage>
</organism>
<dbReference type="EMBL" id="GG738894">
    <property type="protein sequence ID" value="EFC40173.1"/>
    <property type="molecule type" value="Genomic_DNA"/>
</dbReference>
<sequence length="650" mass="75212">MAKEDSKNLSTATVMFIGDCPGVGKSRFAYELPGFLKHKFNSPLRYHFVNLAIWFNSGYNPTIEEAKDNLIISTAARMIFSYITHVRSHSYNGKIMDELTSLAFYREIYNDLQRSVYPNDQTLVNVISWIIRRESNFTDLPVWIHLTIDEYNQAFQYITDISIIDNWCIAISNIHQTVKFSRDLFTNLLTGTHVHTMMNLKSVESGGEAFLSRITISKFNKEENYLLYKQMKMPYEIKLLNAYLTMGGHARLCVEFIKEYRNTKSISATLKELQNVVGNRKQDRFQLNLNRDEIEFFLSLCFTGITISKDYVFNSTPILQYQKSNIVLMKQISTDQILIEIPLLIISVMLEKLSSSSFLNKLGNSFEHWETFNDNFDNFETFNQQLLETKLNCFQKLKALNVINEPITIKDLFTIDVDFHDYIIQLDNSTYSSVTLDKQYPITNGITLSPNIIYKNGKSAPFADLFSYLKVCKPDKSQTELFCYLQVKHTKKQAHIGFKDDIEPELKKLENQKEKLSSAPIFMLFISNRPHLQKQPLTNNYTQKYSVIYLDNGKRYFSPFSDLLNCNIGIELPIKELSVDNLKYILGRSCTKRKSFHFRTLVSAIGTANENEIATILVQFCDEEMLSSMLSFVKEKEIIKEALALLVQSN</sequence>